<evidence type="ECO:0000256" key="3">
    <source>
        <dbReference type="ARBA" id="ARBA00023163"/>
    </source>
</evidence>
<evidence type="ECO:0000256" key="1">
    <source>
        <dbReference type="ARBA" id="ARBA00023015"/>
    </source>
</evidence>
<dbReference type="SMART" id="SM00419">
    <property type="entry name" value="HTH_CRP"/>
    <property type="match status" value="1"/>
</dbReference>
<dbReference type="AlphaFoldDB" id="A0A0E2AT37"/>
<dbReference type="SMR" id="A0A0E2AT37"/>
<dbReference type="InterPro" id="IPR018490">
    <property type="entry name" value="cNMP-bd_dom_sf"/>
</dbReference>
<name>A0A0E2AT37_BACFG</name>
<dbReference type="InterPro" id="IPR014710">
    <property type="entry name" value="RmlC-like_jellyroll"/>
</dbReference>
<dbReference type="PROSITE" id="PS50042">
    <property type="entry name" value="CNMP_BINDING_3"/>
    <property type="match status" value="1"/>
</dbReference>
<dbReference type="SUPFAM" id="SSF46785">
    <property type="entry name" value="Winged helix' DNA-binding domain"/>
    <property type="match status" value="1"/>
</dbReference>
<keyword evidence="3" id="KW-0804">Transcription</keyword>
<accession>A0A0E2AT37</accession>
<gene>
    <name evidence="5" type="ORF">HMPREF1056_00467</name>
</gene>
<comment type="caution">
    <text evidence="5">The sequence shown here is derived from an EMBL/GenBank/DDBJ whole genome shotgun (WGS) entry which is preliminary data.</text>
</comment>
<dbReference type="EMBL" id="AGXN01000005">
    <property type="protein sequence ID" value="EIY99166.1"/>
    <property type="molecule type" value="Genomic_DNA"/>
</dbReference>
<protein>
    <recommendedName>
        <fullName evidence="4">Cyclic nucleotide-binding domain-containing protein</fullName>
    </recommendedName>
</protein>
<feature type="domain" description="Cyclic nucleotide-binding" evidence="4">
    <location>
        <begin position="1"/>
        <end position="112"/>
    </location>
</feature>
<evidence type="ECO:0000259" key="4">
    <source>
        <dbReference type="PROSITE" id="PS50042"/>
    </source>
</evidence>
<evidence type="ECO:0000313" key="6">
    <source>
        <dbReference type="Proteomes" id="UP000003879"/>
    </source>
</evidence>
<evidence type="ECO:0000313" key="5">
    <source>
        <dbReference type="EMBL" id="EIY99166.1"/>
    </source>
</evidence>
<dbReference type="InterPro" id="IPR036390">
    <property type="entry name" value="WH_DNA-bd_sf"/>
</dbReference>
<proteinExistence type="predicted"/>
<dbReference type="PATRIC" id="fig|997883.3.peg.492"/>
<keyword evidence="1" id="KW-0805">Transcription regulation</keyword>
<dbReference type="SUPFAM" id="SSF51206">
    <property type="entry name" value="cAMP-binding domain-like"/>
    <property type="match status" value="1"/>
</dbReference>
<dbReference type="Pfam" id="PF13545">
    <property type="entry name" value="HTH_Crp_2"/>
    <property type="match status" value="1"/>
</dbReference>
<dbReference type="Pfam" id="PF00027">
    <property type="entry name" value="cNMP_binding"/>
    <property type="match status" value="1"/>
</dbReference>
<dbReference type="GO" id="GO:0006355">
    <property type="term" value="P:regulation of DNA-templated transcription"/>
    <property type="evidence" value="ECO:0007669"/>
    <property type="project" value="InterPro"/>
</dbReference>
<evidence type="ECO:0000256" key="2">
    <source>
        <dbReference type="ARBA" id="ARBA00023125"/>
    </source>
</evidence>
<keyword evidence="2" id="KW-0238">DNA-binding</keyword>
<dbReference type="InterPro" id="IPR012318">
    <property type="entry name" value="HTH_CRP"/>
</dbReference>
<dbReference type="HOGENOM" id="CLU_075053_4_1_10"/>
<dbReference type="Gene3D" id="2.60.120.10">
    <property type="entry name" value="Jelly Rolls"/>
    <property type="match status" value="1"/>
</dbReference>
<dbReference type="Proteomes" id="UP000003879">
    <property type="component" value="Unassembled WGS sequence"/>
</dbReference>
<reference evidence="5 6" key="1">
    <citation type="submission" date="2012-02" db="EMBL/GenBank/DDBJ databases">
        <title>The Genome Sequence of Bacteroides fragilis CL07T12C05.</title>
        <authorList>
            <consortium name="The Broad Institute Genome Sequencing Platform"/>
            <person name="Earl A."/>
            <person name="Ward D."/>
            <person name="Feldgarden M."/>
            <person name="Gevers D."/>
            <person name="Zitomersky N.L."/>
            <person name="Coyne M.J."/>
            <person name="Comstock L.E."/>
            <person name="Young S.K."/>
            <person name="Zeng Q."/>
            <person name="Gargeya S."/>
            <person name="Fitzgerald M."/>
            <person name="Haas B."/>
            <person name="Abouelleil A."/>
            <person name="Alvarado L."/>
            <person name="Arachchi H.M."/>
            <person name="Berlin A."/>
            <person name="Chapman S.B."/>
            <person name="Gearin G."/>
            <person name="Goldberg J."/>
            <person name="Griggs A."/>
            <person name="Gujja S."/>
            <person name="Hansen M."/>
            <person name="Heiman D."/>
            <person name="Howarth C."/>
            <person name="Larimer J."/>
            <person name="Lui A."/>
            <person name="MacDonald P.J.P."/>
            <person name="McCowen C."/>
            <person name="Montmayeur A."/>
            <person name="Murphy C."/>
            <person name="Neiman D."/>
            <person name="Pearson M."/>
            <person name="Priest M."/>
            <person name="Roberts A."/>
            <person name="Saif S."/>
            <person name="Shea T."/>
            <person name="Sisk P."/>
            <person name="Stolte C."/>
            <person name="Sykes S."/>
            <person name="Wortman J."/>
            <person name="Nusbaum C."/>
            <person name="Birren B."/>
        </authorList>
    </citation>
    <scope>NUCLEOTIDE SEQUENCE [LARGE SCALE GENOMIC DNA]</scope>
    <source>
        <strain evidence="5 6">CL07T12C05</strain>
    </source>
</reference>
<dbReference type="InterPro" id="IPR000595">
    <property type="entry name" value="cNMP-bd_dom"/>
</dbReference>
<dbReference type="CDD" id="cd00038">
    <property type="entry name" value="CAP_ED"/>
    <property type="match status" value="1"/>
</dbReference>
<organism evidence="5 6">
    <name type="scientific">Bacteroides fragilis CL07T12C05</name>
    <dbReference type="NCBI Taxonomy" id="997883"/>
    <lineage>
        <taxon>Bacteria</taxon>
        <taxon>Pseudomonadati</taxon>
        <taxon>Bacteroidota</taxon>
        <taxon>Bacteroidia</taxon>
        <taxon>Bacteroidales</taxon>
        <taxon>Bacteroidaceae</taxon>
        <taxon>Bacteroides</taxon>
    </lineage>
</organism>
<dbReference type="GO" id="GO:0003677">
    <property type="term" value="F:DNA binding"/>
    <property type="evidence" value="ECO:0007669"/>
    <property type="project" value="UniProtKB-KW"/>
</dbReference>
<sequence>MDNSLQRRLPQELELSVYEVARKEIVLKQDTYCNHLYVLLKGELEVNIVDVAGNLVKVEDIRAPRAFATPHLFGDKNLLPATFTASEDSVLLMATRTSVFKLISSVPDLLHRFLCVTGNCNKCTVTRLRILSYKMLRSRLVYYFMEHKISPDTALLEHNQVQLAEYLGVTRPALSKEINKMMKEGLISINKKVVTLEDMAALKEYI</sequence>